<reference evidence="2 3" key="1">
    <citation type="submission" date="2020-12" db="EMBL/GenBank/DDBJ databases">
        <title>FDA dAtabase for Regulatory Grade micrObial Sequences (FDA-ARGOS): Supporting development and validation of Infectious Disease Dx tests.</title>
        <authorList>
            <person name="Sproer C."/>
            <person name="Gronow S."/>
            <person name="Severitt S."/>
            <person name="Schroder I."/>
            <person name="Tallon L."/>
            <person name="Sadzewicz L."/>
            <person name="Zhao X."/>
            <person name="Boylan J."/>
            <person name="Ott S."/>
            <person name="Bowen H."/>
            <person name="Vavikolanu K."/>
            <person name="Mehta A."/>
            <person name="Aluvathingal J."/>
            <person name="Nadendla S."/>
            <person name="Lowell S."/>
            <person name="Myers T."/>
            <person name="Yan Y."/>
            <person name="Sichtig H."/>
        </authorList>
    </citation>
    <scope>NUCLEOTIDE SEQUENCE [LARGE SCALE GENOMIC DNA]</scope>
    <source>
        <strain evidence="2 3">FDAARGOS_986</strain>
    </source>
</reference>
<gene>
    <name evidence="2" type="ORF">I6H43_07125</name>
</gene>
<dbReference type="SUPFAM" id="SSF56524">
    <property type="entry name" value="Oxidoreductase molybdopterin-binding domain"/>
    <property type="match status" value="1"/>
</dbReference>
<accession>A0A7T4DQZ5</accession>
<evidence type="ECO:0000313" key="2">
    <source>
        <dbReference type="EMBL" id="QQB21291.1"/>
    </source>
</evidence>
<evidence type="ECO:0000256" key="1">
    <source>
        <dbReference type="SAM" id="SignalP"/>
    </source>
</evidence>
<dbReference type="Proteomes" id="UP000595481">
    <property type="component" value="Chromosome"/>
</dbReference>
<dbReference type="GeneID" id="69551039"/>
<keyword evidence="3" id="KW-1185">Reference proteome</keyword>
<proteinExistence type="predicted"/>
<feature type="chain" id="PRO_5046646947" evidence="1">
    <location>
        <begin position="21"/>
        <end position="167"/>
    </location>
</feature>
<name>A0A7T4DQZ5_AERJA</name>
<evidence type="ECO:0000313" key="3">
    <source>
        <dbReference type="Proteomes" id="UP000595481"/>
    </source>
</evidence>
<dbReference type="RefSeq" id="WP_042029748.1">
    <property type="nucleotide sequence ID" value="NZ_CAWMFX010000007.1"/>
</dbReference>
<keyword evidence="1" id="KW-0732">Signal</keyword>
<organism evidence="2 3">
    <name type="scientific">Aeromonas jandaei</name>
    <dbReference type="NCBI Taxonomy" id="650"/>
    <lineage>
        <taxon>Bacteria</taxon>
        <taxon>Pseudomonadati</taxon>
        <taxon>Pseudomonadota</taxon>
        <taxon>Gammaproteobacteria</taxon>
        <taxon>Aeromonadales</taxon>
        <taxon>Aeromonadaceae</taxon>
        <taxon>Aeromonas</taxon>
    </lineage>
</organism>
<feature type="signal peptide" evidence="1">
    <location>
        <begin position="1"/>
        <end position="20"/>
    </location>
</feature>
<sequence length="167" mass="18565">MKKLGLISLLFSLASFSVLALGTPAGPVILKVTGNVKATEAVDGVAQFDLAMLQALPQHEIVTGNPWVDKPHKYRGPRLADVLAAVGADDGNSLTLTALNSYQIRVNWDKVKRYEPILAWEDDGVVMKVRDKGPLWFMLPLDQHPELKRSEYTDMMIWQLSSVDIQH</sequence>
<dbReference type="Gene3D" id="3.90.420.10">
    <property type="entry name" value="Oxidoreductase, molybdopterin-binding domain"/>
    <property type="match status" value="1"/>
</dbReference>
<protein>
    <submittedName>
        <fullName evidence="2">Molybdopterin-binding oxidoreductase</fullName>
    </submittedName>
</protein>
<dbReference type="InterPro" id="IPR036374">
    <property type="entry name" value="OxRdtase_Mopterin-bd_sf"/>
</dbReference>
<dbReference type="EMBL" id="CP066092">
    <property type="protein sequence ID" value="QQB21291.1"/>
    <property type="molecule type" value="Genomic_DNA"/>
</dbReference>